<dbReference type="RefSeq" id="WP_094570815.1">
    <property type="nucleotide sequence ID" value="NZ_CP022743.1"/>
</dbReference>
<dbReference type="Pfam" id="PF04773">
    <property type="entry name" value="FecR"/>
    <property type="match status" value="1"/>
</dbReference>
<dbReference type="PANTHER" id="PTHR30273:SF2">
    <property type="entry name" value="PROTEIN FECR"/>
    <property type="match status" value="1"/>
</dbReference>
<evidence type="ECO:0000313" key="5">
    <source>
        <dbReference type="Proteomes" id="UP000215002"/>
    </source>
</evidence>
<dbReference type="KEGG" id="muc:MuYL_2579"/>
<keyword evidence="1" id="KW-0812">Transmembrane</keyword>
<keyword evidence="1" id="KW-0472">Membrane</keyword>
<accession>A0A223NXB1</accession>
<keyword evidence="5" id="KW-1185">Reference proteome</keyword>
<keyword evidence="1" id="KW-1133">Transmembrane helix</keyword>
<proteinExistence type="predicted"/>
<dbReference type="GO" id="GO:0016989">
    <property type="term" value="F:sigma factor antagonist activity"/>
    <property type="evidence" value="ECO:0007669"/>
    <property type="project" value="TreeGrafter"/>
</dbReference>
<feature type="transmembrane region" description="Helical" evidence="1">
    <location>
        <begin position="75"/>
        <end position="95"/>
    </location>
</feature>
<feature type="domain" description="Protein FecR C-terminal" evidence="3">
    <location>
        <begin position="317"/>
        <end position="383"/>
    </location>
</feature>
<dbReference type="Proteomes" id="UP000215002">
    <property type="component" value="Chromosome"/>
</dbReference>
<evidence type="ECO:0000259" key="2">
    <source>
        <dbReference type="Pfam" id="PF04773"/>
    </source>
</evidence>
<organism evidence="4 5">
    <name type="scientific">Mucilaginibacter xinganensis</name>
    <dbReference type="NCBI Taxonomy" id="1234841"/>
    <lineage>
        <taxon>Bacteria</taxon>
        <taxon>Pseudomonadati</taxon>
        <taxon>Bacteroidota</taxon>
        <taxon>Sphingobacteriia</taxon>
        <taxon>Sphingobacteriales</taxon>
        <taxon>Sphingobacteriaceae</taxon>
        <taxon>Mucilaginibacter</taxon>
    </lineage>
</organism>
<evidence type="ECO:0000313" key="4">
    <source>
        <dbReference type="EMBL" id="ASU34466.1"/>
    </source>
</evidence>
<dbReference type="InterPro" id="IPR032508">
    <property type="entry name" value="FecR_C"/>
</dbReference>
<name>A0A223NXB1_9SPHI</name>
<evidence type="ECO:0000259" key="3">
    <source>
        <dbReference type="Pfam" id="PF16344"/>
    </source>
</evidence>
<protein>
    <recommendedName>
        <fullName evidence="6">FecR family protein</fullName>
    </recommendedName>
</protein>
<reference evidence="4 5" key="1">
    <citation type="submission" date="2017-08" db="EMBL/GenBank/DDBJ databases">
        <title>Complete genome sequence of Mucilaginibacter sp. strain BJC16-A31.</title>
        <authorList>
            <consortium name="Henan University of Science and Technology"/>
            <person name="You X."/>
        </authorList>
    </citation>
    <scope>NUCLEOTIDE SEQUENCE [LARGE SCALE GENOMIC DNA]</scope>
    <source>
        <strain evidence="4 5">BJC16-A31</strain>
    </source>
</reference>
<evidence type="ECO:0008006" key="6">
    <source>
        <dbReference type="Google" id="ProtNLM"/>
    </source>
</evidence>
<dbReference type="PANTHER" id="PTHR30273">
    <property type="entry name" value="PERIPLASMIC SIGNAL SENSOR AND SIGMA FACTOR ACTIVATOR FECR-RELATED"/>
    <property type="match status" value="1"/>
</dbReference>
<dbReference type="InterPro" id="IPR006860">
    <property type="entry name" value="FecR"/>
</dbReference>
<dbReference type="OrthoDB" id="1099963at2"/>
<evidence type="ECO:0000256" key="1">
    <source>
        <dbReference type="SAM" id="Phobius"/>
    </source>
</evidence>
<dbReference type="AlphaFoldDB" id="A0A223NXB1"/>
<feature type="domain" description="FecR protein" evidence="2">
    <location>
        <begin position="179"/>
        <end position="273"/>
    </location>
</feature>
<dbReference type="Gene3D" id="2.60.120.1440">
    <property type="match status" value="1"/>
</dbReference>
<dbReference type="InterPro" id="IPR012373">
    <property type="entry name" value="Ferrdict_sens_TM"/>
</dbReference>
<gene>
    <name evidence="4" type="ORF">MuYL_2579</name>
</gene>
<sequence>MENRYQELAKKWLDNTITPAEQAEFAAWYNSDQDRPVNIPLAFAENEEALRQRILNKINRDIKKKPEPALTLVPAWLKVAASILLLSVIYMRYYANTKRPVKPLAATNRKPQLKNDVKPGGNKAILTLANGSQINLNDVKNGLLASQGQTLLKKDKDGQLSYHHTGTSPKDSATIYNMVTTPKGGQFQLVLSDGSKVWLNSASSITFPTAFAKNERRVTITGEAYFEIAKNKHLPFRVVSGKQTVEVLGTHFNINAYTDETAIKTTLIEGSVKISAYNQTALLVPEQQSSILYNAPGRINITKVDTEDILAWTNGNFQFEKAEIPFIMRESARWYDVNVKYEGELPKRHFSGSISRNVNLSELLKMLKYTGINFKIEGKTIIVTS</sequence>
<dbReference type="PIRSF" id="PIRSF018266">
    <property type="entry name" value="FecR"/>
    <property type="match status" value="1"/>
</dbReference>
<dbReference type="Gene3D" id="3.55.50.30">
    <property type="match status" value="1"/>
</dbReference>
<dbReference type="EMBL" id="CP022743">
    <property type="protein sequence ID" value="ASU34466.1"/>
    <property type="molecule type" value="Genomic_DNA"/>
</dbReference>
<dbReference type="Pfam" id="PF16344">
    <property type="entry name" value="FecR_C"/>
    <property type="match status" value="1"/>
</dbReference>